<sequence>MNTFYIVAIIFVLTVVMIMSGRGGGNFYVAAFVLLSVPMHTASTTSQFVLLASALVGAIVFGKARTMSWPLAIFFGGLNASMAFVGGFVAHSFDGTLLKIILSVLLFVAGVAMLFPEKQAHKTAVSRFGYWNIREGDNLYVINLWVAVPLTLATGFFSGMVGISGGSFLVPLMVVGCGVPMRTAVGTATAMLAATALTGFTGNALHGGFDPALALPCGAVAVIGGLIGSKIALKTKPKSLKTISGILTNLAAIFMLVNTISGK</sequence>
<keyword evidence="4 6" id="KW-1133">Transmembrane helix</keyword>
<feature type="transmembrane region" description="Helical" evidence="6">
    <location>
        <begin position="69"/>
        <end position="90"/>
    </location>
</feature>
<feature type="transmembrane region" description="Helical" evidence="6">
    <location>
        <begin position="44"/>
        <end position="62"/>
    </location>
</feature>
<dbReference type="PANTHER" id="PTHR43701:SF5">
    <property type="entry name" value="MEMBRANE TRANSPORTER PROTEIN-RELATED"/>
    <property type="match status" value="1"/>
</dbReference>
<feature type="transmembrane region" description="Helical" evidence="6">
    <location>
        <begin position="5"/>
        <end position="24"/>
    </location>
</feature>
<comment type="subcellular location">
    <subcellularLocation>
        <location evidence="6">Cell membrane</location>
        <topology evidence="6">Multi-pass membrane protein</topology>
    </subcellularLocation>
    <subcellularLocation>
        <location evidence="1">Membrane</location>
        <topology evidence="1">Multi-pass membrane protein</topology>
    </subcellularLocation>
</comment>
<dbReference type="RefSeq" id="WP_075064478.1">
    <property type="nucleotide sequence ID" value="NZ_LGCL01000045.1"/>
</dbReference>
<feature type="transmembrane region" description="Helical" evidence="6">
    <location>
        <begin position="240"/>
        <end position="260"/>
    </location>
</feature>
<organism evidence="7 8">
    <name type="scientific">Ornatilinea apprima</name>
    <dbReference type="NCBI Taxonomy" id="1134406"/>
    <lineage>
        <taxon>Bacteria</taxon>
        <taxon>Bacillati</taxon>
        <taxon>Chloroflexota</taxon>
        <taxon>Anaerolineae</taxon>
        <taxon>Anaerolineales</taxon>
        <taxon>Anaerolineaceae</taxon>
        <taxon>Ornatilinea</taxon>
    </lineage>
</organism>
<evidence type="ECO:0000313" key="8">
    <source>
        <dbReference type="Proteomes" id="UP000050417"/>
    </source>
</evidence>
<name>A0A0P6X550_9CHLR</name>
<feature type="transmembrane region" description="Helical" evidence="6">
    <location>
        <begin position="188"/>
        <end position="206"/>
    </location>
</feature>
<proteinExistence type="inferred from homology"/>
<keyword evidence="3 6" id="KW-0812">Transmembrane</keyword>
<dbReference type="InterPro" id="IPR002781">
    <property type="entry name" value="TM_pro_TauE-like"/>
</dbReference>
<evidence type="ECO:0000256" key="6">
    <source>
        <dbReference type="RuleBase" id="RU363041"/>
    </source>
</evidence>
<dbReference type="InterPro" id="IPR051598">
    <property type="entry name" value="TSUP/Inactive_protease-like"/>
</dbReference>
<evidence type="ECO:0000256" key="3">
    <source>
        <dbReference type="ARBA" id="ARBA00022692"/>
    </source>
</evidence>
<feature type="transmembrane region" description="Helical" evidence="6">
    <location>
        <begin position="137"/>
        <end position="157"/>
    </location>
</feature>
<evidence type="ECO:0000256" key="1">
    <source>
        <dbReference type="ARBA" id="ARBA00004141"/>
    </source>
</evidence>
<dbReference type="GO" id="GO:0005886">
    <property type="term" value="C:plasma membrane"/>
    <property type="evidence" value="ECO:0007669"/>
    <property type="project" value="UniProtKB-SubCell"/>
</dbReference>
<comment type="caution">
    <text evidence="7">The sequence shown here is derived from an EMBL/GenBank/DDBJ whole genome shotgun (WGS) entry which is preliminary data.</text>
</comment>
<keyword evidence="6" id="KW-1003">Cell membrane</keyword>
<evidence type="ECO:0000256" key="5">
    <source>
        <dbReference type="ARBA" id="ARBA00023136"/>
    </source>
</evidence>
<evidence type="ECO:0000256" key="2">
    <source>
        <dbReference type="ARBA" id="ARBA00009142"/>
    </source>
</evidence>
<dbReference type="STRING" id="1134406.ADN00_18230"/>
<keyword evidence="8" id="KW-1185">Reference proteome</keyword>
<dbReference type="PANTHER" id="PTHR43701">
    <property type="entry name" value="MEMBRANE TRANSPORTER PROTEIN MJ0441-RELATED"/>
    <property type="match status" value="1"/>
</dbReference>
<gene>
    <name evidence="7" type="ORF">ADN00_18230</name>
</gene>
<dbReference type="EMBL" id="LGCL01000045">
    <property type="protein sequence ID" value="KPL70004.1"/>
    <property type="molecule type" value="Genomic_DNA"/>
</dbReference>
<comment type="similarity">
    <text evidence="2 6">Belongs to the 4-toluene sulfonate uptake permease (TSUP) (TC 2.A.102) family.</text>
</comment>
<dbReference type="OrthoDB" id="9780109at2"/>
<feature type="transmembrane region" description="Helical" evidence="6">
    <location>
        <begin position="212"/>
        <end position="233"/>
    </location>
</feature>
<dbReference type="AlphaFoldDB" id="A0A0P6X550"/>
<protein>
    <recommendedName>
        <fullName evidence="6">Probable membrane transporter protein</fullName>
    </recommendedName>
</protein>
<feature type="transmembrane region" description="Helical" evidence="6">
    <location>
        <begin position="96"/>
        <end position="116"/>
    </location>
</feature>
<dbReference type="Proteomes" id="UP000050417">
    <property type="component" value="Unassembled WGS sequence"/>
</dbReference>
<evidence type="ECO:0000256" key="4">
    <source>
        <dbReference type="ARBA" id="ARBA00022989"/>
    </source>
</evidence>
<keyword evidence="5 6" id="KW-0472">Membrane</keyword>
<dbReference type="Pfam" id="PF01925">
    <property type="entry name" value="TauE"/>
    <property type="match status" value="1"/>
</dbReference>
<reference evidence="7 8" key="1">
    <citation type="submission" date="2015-07" db="EMBL/GenBank/DDBJ databases">
        <title>Genome sequence of Ornatilinea apprima DSM 23815.</title>
        <authorList>
            <person name="Hemp J."/>
            <person name="Ward L.M."/>
            <person name="Pace L.A."/>
            <person name="Fischer W.W."/>
        </authorList>
    </citation>
    <scope>NUCLEOTIDE SEQUENCE [LARGE SCALE GENOMIC DNA]</scope>
    <source>
        <strain evidence="7 8">P3M-1</strain>
    </source>
</reference>
<evidence type="ECO:0000313" key="7">
    <source>
        <dbReference type="EMBL" id="KPL70004.1"/>
    </source>
</evidence>
<accession>A0A0P6X550</accession>